<evidence type="ECO:0000256" key="3">
    <source>
        <dbReference type="ARBA" id="ARBA00022553"/>
    </source>
</evidence>
<sequence>MRGPIRVLYIDDDPGLGVLVQKAFARRGHSVVHVTDGAAGFARLAAGDIDVIALDHSLPGETGLDVLARLGPRSERPPVVYVTGSADARIAVQAIKAGADEYVIKDVSGEFYELLIAGVEHVLERWRLRRQKAEDEKAVRHARDRAEMLLQEVNHRIANSLGLVAAMVRMQATVLSDPAAVQALQETQARITAIAGVHRRLYTSDRIGLVEIDDYLGHLCGELQDSLADDDHPYEVVLEAERIEVSTDKAVSLGVIIGELVTNAFKYAYQKGRLGTIRVVVATREDGIVRLTVEDDGAGYDPSGPVRGTGLGSKILAAMATNLAAVVTQDREAPGTRIQVDFPLK</sequence>
<dbReference type="Pfam" id="PF00072">
    <property type="entry name" value="Response_reg"/>
    <property type="match status" value="1"/>
</dbReference>
<accession>A0A4Q9VYY7</accession>
<evidence type="ECO:0000256" key="7">
    <source>
        <dbReference type="ARBA" id="ARBA00022840"/>
    </source>
</evidence>
<dbReference type="InterPro" id="IPR036890">
    <property type="entry name" value="HATPase_C_sf"/>
</dbReference>
<gene>
    <name evidence="12" type="ORF">EYW49_04145</name>
</gene>
<dbReference type="GO" id="GO:0004673">
    <property type="term" value="F:protein histidine kinase activity"/>
    <property type="evidence" value="ECO:0007669"/>
    <property type="project" value="UniProtKB-EC"/>
</dbReference>
<feature type="domain" description="Histidine kinase" evidence="10">
    <location>
        <begin position="256"/>
        <end position="345"/>
    </location>
</feature>
<reference evidence="12 13" key="1">
    <citation type="submission" date="2019-02" db="EMBL/GenBank/DDBJ databases">
        <title>Siculibacillus lacustris gen. nov., sp. nov., a new rosette-forming bacterium isolated from a freshwater crater lake (Lake St. Ana, Romania).</title>
        <authorList>
            <person name="Felfoldi T."/>
            <person name="Marton Z."/>
            <person name="Szabo A."/>
            <person name="Mentes A."/>
            <person name="Boka K."/>
            <person name="Marialigeti K."/>
            <person name="Mathe I."/>
            <person name="Koncz M."/>
            <person name="Schumann P."/>
            <person name="Toth E."/>
        </authorList>
    </citation>
    <scope>NUCLEOTIDE SEQUENCE [LARGE SCALE GENOMIC DNA]</scope>
    <source>
        <strain evidence="12 13">SA-279</strain>
    </source>
</reference>
<proteinExistence type="predicted"/>
<dbReference type="PANTHER" id="PTHR41523">
    <property type="entry name" value="TWO-COMPONENT SYSTEM SENSOR PROTEIN"/>
    <property type="match status" value="1"/>
</dbReference>
<keyword evidence="9" id="KW-0175">Coiled coil</keyword>
<feature type="domain" description="Response regulatory" evidence="11">
    <location>
        <begin position="6"/>
        <end position="120"/>
    </location>
</feature>
<dbReference type="PROSITE" id="PS50109">
    <property type="entry name" value="HIS_KIN"/>
    <property type="match status" value="1"/>
</dbReference>
<dbReference type="InterPro" id="IPR011006">
    <property type="entry name" value="CheY-like_superfamily"/>
</dbReference>
<comment type="caution">
    <text evidence="12">The sequence shown here is derived from an EMBL/GenBank/DDBJ whole genome shotgun (WGS) entry which is preliminary data.</text>
</comment>
<keyword evidence="5" id="KW-0547">Nucleotide-binding</keyword>
<evidence type="ECO:0000256" key="9">
    <source>
        <dbReference type="SAM" id="Coils"/>
    </source>
</evidence>
<evidence type="ECO:0000256" key="4">
    <source>
        <dbReference type="ARBA" id="ARBA00022679"/>
    </source>
</evidence>
<keyword evidence="7" id="KW-0067">ATP-binding</keyword>
<name>A0A4Q9VYY7_9HYPH</name>
<dbReference type="InterPro" id="IPR001789">
    <property type="entry name" value="Sig_transdc_resp-reg_receiver"/>
</dbReference>
<keyword evidence="4" id="KW-0808">Transferase</keyword>
<keyword evidence="6" id="KW-0418">Kinase</keyword>
<dbReference type="EC" id="2.7.13.3" evidence="2"/>
<evidence type="ECO:0000256" key="2">
    <source>
        <dbReference type="ARBA" id="ARBA00012438"/>
    </source>
</evidence>
<keyword evidence="13" id="KW-1185">Reference proteome</keyword>
<dbReference type="InterPro" id="IPR005467">
    <property type="entry name" value="His_kinase_dom"/>
</dbReference>
<feature type="modified residue" description="4-aspartylphosphate" evidence="8">
    <location>
        <position position="55"/>
    </location>
</feature>
<dbReference type="Gene3D" id="3.30.565.10">
    <property type="entry name" value="Histidine kinase-like ATPase, C-terminal domain"/>
    <property type="match status" value="1"/>
</dbReference>
<protein>
    <recommendedName>
        <fullName evidence="2">histidine kinase</fullName>
        <ecNumber evidence="2">2.7.13.3</ecNumber>
    </recommendedName>
</protein>
<evidence type="ECO:0000313" key="12">
    <source>
        <dbReference type="EMBL" id="TBW40463.1"/>
    </source>
</evidence>
<dbReference type="OrthoDB" id="489241at2"/>
<dbReference type="Pfam" id="PF02518">
    <property type="entry name" value="HATPase_c"/>
    <property type="match status" value="1"/>
</dbReference>
<evidence type="ECO:0000259" key="10">
    <source>
        <dbReference type="PROSITE" id="PS50109"/>
    </source>
</evidence>
<keyword evidence="3 8" id="KW-0597">Phosphoprotein</keyword>
<dbReference type="EMBL" id="SJFN01000004">
    <property type="protein sequence ID" value="TBW40463.1"/>
    <property type="molecule type" value="Genomic_DNA"/>
</dbReference>
<organism evidence="12 13">
    <name type="scientific">Siculibacillus lacustris</name>
    <dbReference type="NCBI Taxonomy" id="1549641"/>
    <lineage>
        <taxon>Bacteria</taxon>
        <taxon>Pseudomonadati</taxon>
        <taxon>Pseudomonadota</taxon>
        <taxon>Alphaproteobacteria</taxon>
        <taxon>Hyphomicrobiales</taxon>
        <taxon>Ancalomicrobiaceae</taxon>
        <taxon>Siculibacillus</taxon>
    </lineage>
</organism>
<feature type="coiled-coil region" evidence="9">
    <location>
        <begin position="116"/>
        <end position="152"/>
    </location>
</feature>
<evidence type="ECO:0000256" key="8">
    <source>
        <dbReference type="PROSITE-ProRule" id="PRU00169"/>
    </source>
</evidence>
<dbReference type="InterPro" id="IPR011495">
    <property type="entry name" value="Sig_transdc_His_kin_sub2_dim/P"/>
</dbReference>
<dbReference type="InterPro" id="IPR003594">
    <property type="entry name" value="HATPase_dom"/>
</dbReference>
<dbReference type="CDD" id="cd00156">
    <property type="entry name" value="REC"/>
    <property type="match status" value="1"/>
</dbReference>
<dbReference type="SUPFAM" id="SSF55874">
    <property type="entry name" value="ATPase domain of HSP90 chaperone/DNA topoisomerase II/histidine kinase"/>
    <property type="match status" value="1"/>
</dbReference>
<comment type="catalytic activity">
    <reaction evidence="1">
        <text>ATP + protein L-histidine = ADP + protein N-phospho-L-histidine.</text>
        <dbReference type="EC" id="2.7.13.3"/>
    </reaction>
</comment>
<dbReference type="SMART" id="SM00448">
    <property type="entry name" value="REC"/>
    <property type="match status" value="1"/>
</dbReference>
<evidence type="ECO:0000256" key="5">
    <source>
        <dbReference type="ARBA" id="ARBA00022741"/>
    </source>
</evidence>
<dbReference type="AlphaFoldDB" id="A0A4Q9VYY7"/>
<dbReference type="Gene3D" id="3.40.50.2300">
    <property type="match status" value="1"/>
</dbReference>
<evidence type="ECO:0000256" key="6">
    <source>
        <dbReference type="ARBA" id="ARBA00022777"/>
    </source>
</evidence>
<dbReference type="GO" id="GO:0000160">
    <property type="term" value="P:phosphorelay signal transduction system"/>
    <property type="evidence" value="ECO:0007669"/>
    <property type="project" value="InterPro"/>
</dbReference>
<evidence type="ECO:0000256" key="1">
    <source>
        <dbReference type="ARBA" id="ARBA00000085"/>
    </source>
</evidence>
<evidence type="ECO:0000313" key="13">
    <source>
        <dbReference type="Proteomes" id="UP000292781"/>
    </source>
</evidence>
<evidence type="ECO:0000259" key="11">
    <source>
        <dbReference type="PROSITE" id="PS50110"/>
    </source>
</evidence>
<dbReference type="PANTHER" id="PTHR41523:SF8">
    <property type="entry name" value="ETHYLENE RESPONSE SENSOR PROTEIN"/>
    <property type="match status" value="1"/>
</dbReference>
<dbReference type="SUPFAM" id="SSF52172">
    <property type="entry name" value="CheY-like"/>
    <property type="match status" value="1"/>
</dbReference>
<dbReference type="SMART" id="SM00387">
    <property type="entry name" value="HATPase_c"/>
    <property type="match status" value="1"/>
</dbReference>
<dbReference type="PROSITE" id="PS50110">
    <property type="entry name" value="RESPONSE_REGULATORY"/>
    <property type="match status" value="1"/>
</dbReference>
<dbReference type="Pfam" id="PF07568">
    <property type="entry name" value="HisKA_2"/>
    <property type="match status" value="1"/>
</dbReference>
<dbReference type="GO" id="GO:0005524">
    <property type="term" value="F:ATP binding"/>
    <property type="evidence" value="ECO:0007669"/>
    <property type="project" value="UniProtKB-KW"/>
</dbReference>
<dbReference type="Proteomes" id="UP000292781">
    <property type="component" value="Unassembled WGS sequence"/>
</dbReference>